<feature type="domain" description="Saccharopine dehydrogenase-like C-terminal" evidence="3">
    <location>
        <begin position="126"/>
        <end position="432"/>
    </location>
</feature>
<proteinExistence type="predicted"/>
<dbReference type="Pfam" id="PF03435">
    <property type="entry name" value="Sacchrp_dh_NADP"/>
    <property type="match status" value="1"/>
</dbReference>
<dbReference type="AlphaFoldDB" id="A0A6N8JEX2"/>
<dbReference type="PANTHER" id="PTHR11133:SF22">
    <property type="entry name" value="ALPHA-AMINOADIPIC SEMIALDEHYDE SYNTHASE, MITOCHONDRIAL"/>
    <property type="match status" value="1"/>
</dbReference>
<dbReference type="SUPFAM" id="SSF55347">
    <property type="entry name" value="Glyceraldehyde-3-phosphate dehydrogenase-like, C-terminal domain"/>
    <property type="match status" value="1"/>
</dbReference>
<evidence type="ECO:0000259" key="3">
    <source>
        <dbReference type="Pfam" id="PF16653"/>
    </source>
</evidence>
<dbReference type="Pfam" id="PF16653">
    <property type="entry name" value="Sacchrp_dh_C"/>
    <property type="match status" value="1"/>
</dbReference>
<dbReference type="InterPro" id="IPR051168">
    <property type="entry name" value="AASS"/>
</dbReference>
<dbReference type="GO" id="GO:0005737">
    <property type="term" value="C:cytoplasm"/>
    <property type="evidence" value="ECO:0007669"/>
    <property type="project" value="TreeGrafter"/>
</dbReference>
<organism evidence="4 5">
    <name type="scientific">Chitinophaga oryziterrae</name>
    <dbReference type="NCBI Taxonomy" id="1031224"/>
    <lineage>
        <taxon>Bacteria</taxon>
        <taxon>Pseudomonadati</taxon>
        <taxon>Bacteroidota</taxon>
        <taxon>Chitinophagia</taxon>
        <taxon>Chitinophagales</taxon>
        <taxon>Chitinophagaceae</taxon>
        <taxon>Chitinophaga</taxon>
    </lineage>
</organism>
<keyword evidence="5" id="KW-1185">Reference proteome</keyword>
<dbReference type="InterPro" id="IPR036291">
    <property type="entry name" value="NAD(P)-bd_dom_sf"/>
</dbReference>
<dbReference type="GO" id="GO:0019878">
    <property type="term" value="P:lysine biosynthetic process via aminoadipic acid"/>
    <property type="evidence" value="ECO:0007669"/>
    <property type="project" value="TreeGrafter"/>
</dbReference>
<dbReference type="PANTHER" id="PTHR11133">
    <property type="entry name" value="SACCHAROPINE DEHYDROGENASE"/>
    <property type="match status" value="1"/>
</dbReference>
<evidence type="ECO:0000313" key="4">
    <source>
        <dbReference type="EMBL" id="MVT43875.1"/>
    </source>
</evidence>
<dbReference type="Gene3D" id="1.10.1870.10">
    <property type="entry name" value="Domain 3, Saccharopine reductase"/>
    <property type="match status" value="1"/>
</dbReference>
<keyword evidence="1" id="KW-0560">Oxidoreductase</keyword>
<comment type="caution">
    <text evidence="4">The sequence shown here is derived from an EMBL/GenBank/DDBJ whole genome shotgun (WGS) entry which is preliminary data.</text>
</comment>
<feature type="domain" description="Saccharopine dehydrogenase NADP binding" evidence="2">
    <location>
        <begin position="4"/>
        <end position="121"/>
    </location>
</feature>
<accession>A0A6N8JEX2</accession>
<dbReference type="InterPro" id="IPR032095">
    <property type="entry name" value="Sacchrp_dh-like_C"/>
</dbReference>
<dbReference type="Proteomes" id="UP000468388">
    <property type="component" value="Unassembled WGS sequence"/>
</dbReference>
<dbReference type="OrthoDB" id="973788at2"/>
<protein>
    <submittedName>
        <fullName evidence="4">Saccharopine dehydrogenase</fullName>
    </submittedName>
</protein>
<dbReference type="SUPFAM" id="SSF51735">
    <property type="entry name" value="NAD(P)-binding Rossmann-fold domains"/>
    <property type="match status" value="1"/>
</dbReference>
<gene>
    <name evidence="4" type="ORF">GO495_24990</name>
</gene>
<evidence type="ECO:0000259" key="2">
    <source>
        <dbReference type="Pfam" id="PF03435"/>
    </source>
</evidence>
<dbReference type="Gene3D" id="3.40.50.720">
    <property type="entry name" value="NAD(P)-binding Rossmann-like Domain"/>
    <property type="match status" value="1"/>
</dbReference>
<dbReference type="InterPro" id="IPR005097">
    <property type="entry name" value="Sacchrp_dh_NADP-bd"/>
</dbReference>
<dbReference type="Gene3D" id="3.30.360.10">
    <property type="entry name" value="Dihydrodipicolinate Reductase, domain 2"/>
    <property type="match status" value="1"/>
</dbReference>
<name>A0A6N8JEX2_9BACT</name>
<dbReference type="EMBL" id="WRXO01000009">
    <property type="protein sequence ID" value="MVT43875.1"/>
    <property type="molecule type" value="Genomic_DNA"/>
</dbReference>
<reference evidence="4 5" key="1">
    <citation type="submission" date="2019-12" db="EMBL/GenBank/DDBJ databases">
        <title>The draft genomic sequence of strain Chitinophaga oryziterrae JCM 16595.</title>
        <authorList>
            <person name="Zhang X."/>
        </authorList>
    </citation>
    <scope>NUCLEOTIDE SEQUENCE [LARGE SCALE GENOMIC DNA]</scope>
    <source>
        <strain evidence="4 5">JCM 16595</strain>
    </source>
</reference>
<evidence type="ECO:0000313" key="5">
    <source>
        <dbReference type="Proteomes" id="UP000468388"/>
    </source>
</evidence>
<sequence>MKHILLFGAGKSATCLIDYLLVNAPRQKWHVTVADHDLMLIKSKTGKSYYVTPAAIDIKDQAARQKLVQETDLVISLLPPPLHIFVAKDCLQFGKNLLTASYIDPEVKKLEKEIEKAGLLFMYEMGLDPGIDHMSAMKLIHSIEKKGGQISAFRSYCGGLISPESNDNPWQYKISWNARNIVTAGSSGATYREKGKVKEIPYEHLFDQTKTIHIPSLGKLAYYPNRDSLGYMSAYKLEDIPTFMRATLRYPDFCEGWSTLVKLGLTDDKEKVQTDDLTYFKWTTQHMKVDKQLSNEENIANHLGISAKSKIIRQLKFLGLLNGEVINLGEQTNASVLQNIIESRLSMEQTDKDMIVMMHEIEFERRGMTTKLHSFMITQGEDNMRTAMAKTVGLPLGIMAKLLLQDKFNLTGLHIPILPDIYNPILKELEDYNIRFEESFE</sequence>
<dbReference type="GO" id="GO:0004753">
    <property type="term" value="F:saccharopine dehydrogenase activity"/>
    <property type="evidence" value="ECO:0007669"/>
    <property type="project" value="TreeGrafter"/>
</dbReference>
<evidence type="ECO:0000256" key="1">
    <source>
        <dbReference type="ARBA" id="ARBA00023002"/>
    </source>
</evidence>
<dbReference type="RefSeq" id="WP_157302687.1">
    <property type="nucleotide sequence ID" value="NZ_BAAAZB010000001.1"/>
</dbReference>